<comment type="caution">
    <text evidence="1">The sequence shown here is derived from an EMBL/GenBank/DDBJ whole genome shotgun (WGS) entry which is preliminary data.</text>
</comment>
<keyword evidence="2" id="KW-1185">Reference proteome</keyword>
<dbReference type="AlphaFoldDB" id="A0A4S2H0L5"/>
<evidence type="ECO:0000313" key="1">
    <source>
        <dbReference type="EMBL" id="TGY89077.1"/>
    </source>
</evidence>
<dbReference type="InterPro" id="IPR009531">
    <property type="entry name" value="DUF1150"/>
</dbReference>
<reference evidence="1 2" key="1">
    <citation type="journal article" date="2017" name="Int. J. Syst. Evol. Microbiol.">
        <title>Marinicauda algicola sp. nov., isolated from a marine red alga Rhodosorus marinus.</title>
        <authorList>
            <person name="Jeong S.E."/>
            <person name="Jeon S.H."/>
            <person name="Chun B.H."/>
            <person name="Kim D.W."/>
            <person name="Jeon C.O."/>
        </authorList>
    </citation>
    <scope>NUCLEOTIDE SEQUENCE [LARGE SCALE GENOMIC DNA]</scope>
    <source>
        <strain evidence="1 2">JCM 31718</strain>
    </source>
</reference>
<protein>
    <submittedName>
        <fullName evidence="1">DUF1150 family protein</fullName>
    </submittedName>
</protein>
<organism evidence="1 2">
    <name type="scientific">Marinicauda algicola</name>
    <dbReference type="NCBI Taxonomy" id="2029849"/>
    <lineage>
        <taxon>Bacteria</taxon>
        <taxon>Pseudomonadati</taxon>
        <taxon>Pseudomonadota</taxon>
        <taxon>Alphaproteobacteria</taxon>
        <taxon>Maricaulales</taxon>
        <taxon>Maricaulaceae</taxon>
        <taxon>Marinicauda</taxon>
    </lineage>
</organism>
<dbReference type="Proteomes" id="UP000308054">
    <property type="component" value="Unassembled WGS sequence"/>
</dbReference>
<name>A0A4S2H0L5_9PROT</name>
<dbReference type="OrthoDB" id="7205167at2"/>
<sequence length="84" mass="9184">MAERMEERNEIEATPLVYVRQIAGAEVLAEVGEDEIKAQGLVIGEADTLYAVHMEDGTRMAVFSDRGHAFAAARYHGAEPVSVH</sequence>
<accession>A0A4S2H0L5</accession>
<dbReference type="EMBL" id="SRXW01000002">
    <property type="protein sequence ID" value="TGY89077.1"/>
    <property type="molecule type" value="Genomic_DNA"/>
</dbReference>
<gene>
    <name evidence="1" type="ORF">E5163_08085</name>
</gene>
<evidence type="ECO:0000313" key="2">
    <source>
        <dbReference type="Proteomes" id="UP000308054"/>
    </source>
</evidence>
<proteinExistence type="predicted"/>
<dbReference type="Pfam" id="PF06620">
    <property type="entry name" value="DUF1150"/>
    <property type="match status" value="1"/>
</dbReference>